<gene>
    <name evidence="3" type="ORF">HK105_205937</name>
</gene>
<keyword evidence="2" id="KW-0813">Transport</keyword>
<accession>A0ABR4N4W8</accession>
<keyword evidence="2" id="KW-0496">Mitochondrion</keyword>
<organism evidence="3 4">
    <name type="scientific">Polyrhizophydium stewartii</name>
    <dbReference type="NCBI Taxonomy" id="2732419"/>
    <lineage>
        <taxon>Eukaryota</taxon>
        <taxon>Fungi</taxon>
        <taxon>Fungi incertae sedis</taxon>
        <taxon>Chytridiomycota</taxon>
        <taxon>Chytridiomycota incertae sedis</taxon>
        <taxon>Chytridiomycetes</taxon>
        <taxon>Rhizophydiales</taxon>
        <taxon>Rhizophydiales incertae sedis</taxon>
        <taxon>Polyrhizophydium</taxon>
    </lineage>
</organism>
<comment type="subcellular location">
    <subcellularLocation>
        <location evidence="2">Mitochondrion inner membrane</location>
        <topology evidence="2">Peripheral membrane protein</topology>
        <orientation evidence="2">Matrix side</orientation>
    </subcellularLocation>
</comment>
<evidence type="ECO:0000256" key="1">
    <source>
        <dbReference type="ARBA" id="ARBA00007355"/>
    </source>
</evidence>
<comment type="similarity">
    <text evidence="1 2">Belongs to the complex I NDUFA12 subunit family.</text>
</comment>
<dbReference type="EMBL" id="JADGIZ020000032">
    <property type="protein sequence ID" value="KAL2914586.1"/>
    <property type="molecule type" value="Genomic_DNA"/>
</dbReference>
<reference evidence="3 4" key="1">
    <citation type="submission" date="2023-09" db="EMBL/GenBank/DDBJ databases">
        <title>Pangenome analysis of Batrachochytrium dendrobatidis and related Chytrids.</title>
        <authorList>
            <person name="Yacoub M.N."/>
            <person name="Stajich J.E."/>
            <person name="James T.Y."/>
        </authorList>
    </citation>
    <scope>NUCLEOTIDE SEQUENCE [LARGE SCALE GENOMIC DNA]</scope>
    <source>
        <strain evidence="3 4">JEL0888</strain>
    </source>
</reference>
<evidence type="ECO:0000256" key="2">
    <source>
        <dbReference type="RuleBase" id="RU363103"/>
    </source>
</evidence>
<dbReference type="PANTHER" id="PTHR12910">
    <property type="entry name" value="NADH-UBIQUINONE OXIDOREDUCTASE SUBUNIT B17.2"/>
    <property type="match status" value="1"/>
</dbReference>
<protein>
    <recommendedName>
        <fullName evidence="2">NADH dehydrogenase [ubiquinone] 1 alpha subcomplex subunit</fullName>
    </recommendedName>
</protein>
<keyword evidence="2" id="KW-0472">Membrane</keyword>
<dbReference type="InterPro" id="IPR007763">
    <property type="entry name" value="NDUFA12"/>
</dbReference>
<keyword evidence="2" id="KW-0679">Respiratory chain</keyword>
<name>A0ABR4N4W8_9FUNG</name>
<sequence>MSSFNNFIVGLVKSVQLKGVSKTMKEILTIQQPRYGALVGKDALGNEYYENRDDIHGRDRWVVLRKWNYDASQIPPEWHQWMHRMTDDIPSETTIPKPFYASDPRENLTGTRGAFKTYNTTVPKMTEWEPKALPRR</sequence>
<comment type="function">
    <text evidence="2">Accessory subunit of the mitochondrial membrane respiratory chain NADH dehydrogenase (Complex I), that is believed not to be involved in catalysis. Complex I functions in the transfer of electrons from NADH to the respiratory chain. The immediate electron acceptor for the enzyme is believed to be ubiquinone.</text>
</comment>
<evidence type="ECO:0000313" key="4">
    <source>
        <dbReference type="Proteomes" id="UP001527925"/>
    </source>
</evidence>
<dbReference type="PANTHER" id="PTHR12910:SF2">
    <property type="entry name" value="NADH DEHYDROGENASE [UBIQUINONE] 1 ALPHA SUBCOMPLEX SUBUNIT 12"/>
    <property type="match status" value="1"/>
</dbReference>
<keyword evidence="4" id="KW-1185">Reference proteome</keyword>
<keyword evidence="2" id="KW-0249">Electron transport</keyword>
<dbReference type="Proteomes" id="UP001527925">
    <property type="component" value="Unassembled WGS sequence"/>
</dbReference>
<comment type="caution">
    <text evidence="3">The sequence shown here is derived from an EMBL/GenBank/DDBJ whole genome shotgun (WGS) entry which is preliminary data.</text>
</comment>
<dbReference type="Pfam" id="PF05071">
    <property type="entry name" value="NDUFA12"/>
    <property type="match status" value="1"/>
</dbReference>
<keyword evidence="2" id="KW-0999">Mitochondrion inner membrane</keyword>
<proteinExistence type="inferred from homology"/>
<evidence type="ECO:0000313" key="3">
    <source>
        <dbReference type="EMBL" id="KAL2914586.1"/>
    </source>
</evidence>